<dbReference type="Proteomes" id="UP001144978">
    <property type="component" value="Unassembled WGS sequence"/>
</dbReference>
<accession>A0ACC1MC42</accession>
<evidence type="ECO:0000313" key="1">
    <source>
        <dbReference type="EMBL" id="KAJ2958381.1"/>
    </source>
</evidence>
<dbReference type="EMBL" id="JANSHE010007591">
    <property type="protein sequence ID" value="KAJ2958381.1"/>
    <property type="molecule type" value="Genomic_DNA"/>
</dbReference>
<comment type="caution">
    <text evidence="1">The sequence shown here is derived from an EMBL/GenBank/DDBJ whole genome shotgun (WGS) entry which is preliminary data.</text>
</comment>
<name>A0ACC1MC42_9APHY</name>
<organism evidence="1 2">
    <name type="scientific">Trametes sanguinea</name>
    <dbReference type="NCBI Taxonomy" id="158606"/>
    <lineage>
        <taxon>Eukaryota</taxon>
        <taxon>Fungi</taxon>
        <taxon>Dikarya</taxon>
        <taxon>Basidiomycota</taxon>
        <taxon>Agaricomycotina</taxon>
        <taxon>Agaricomycetes</taxon>
        <taxon>Polyporales</taxon>
        <taxon>Polyporaceae</taxon>
        <taxon>Trametes</taxon>
    </lineage>
</organism>
<protein>
    <submittedName>
        <fullName evidence="1">Uncharacterized protein</fullName>
    </submittedName>
</protein>
<gene>
    <name evidence="1" type="ORF">NUW54_g14539</name>
</gene>
<reference evidence="1" key="1">
    <citation type="submission" date="2022-08" db="EMBL/GenBank/DDBJ databases">
        <title>Genome Sequence of Pycnoporus sanguineus.</title>
        <authorList>
            <person name="Buettner E."/>
        </authorList>
    </citation>
    <scope>NUCLEOTIDE SEQUENCE</scope>
    <source>
        <strain evidence="1">CG-C14</strain>
    </source>
</reference>
<keyword evidence="2" id="KW-1185">Reference proteome</keyword>
<proteinExistence type="predicted"/>
<sequence length="87" mass="9700">MGPLLPLTELPSHRFAHPVTDIHSSAGRRTLPLRRPESLDEERLISMELVSAIVEAEDGVLDNSLRVDEDSWREGESLLTLNVGVAW</sequence>
<evidence type="ECO:0000313" key="2">
    <source>
        <dbReference type="Proteomes" id="UP001144978"/>
    </source>
</evidence>